<evidence type="ECO:0000256" key="1">
    <source>
        <dbReference type="SAM" id="MobiDB-lite"/>
    </source>
</evidence>
<protein>
    <submittedName>
        <fullName evidence="2">Uncharacterized protein</fullName>
    </submittedName>
</protein>
<dbReference type="EMBL" id="AGNL01027724">
    <property type="protein sequence ID" value="EJK57602.1"/>
    <property type="molecule type" value="Genomic_DNA"/>
</dbReference>
<reference evidence="2 3" key="1">
    <citation type="journal article" date="2012" name="Genome Biol.">
        <title>Genome and low-iron response of an oceanic diatom adapted to chronic iron limitation.</title>
        <authorList>
            <person name="Lommer M."/>
            <person name="Specht M."/>
            <person name="Roy A.S."/>
            <person name="Kraemer L."/>
            <person name="Andreson R."/>
            <person name="Gutowska M.A."/>
            <person name="Wolf J."/>
            <person name="Bergner S.V."/>
            <person name="Schilhabel M.B."/>
            <person name="Klostermeier U.C."/>
            <person name="Beiko R.G."/>
            <person name="Rosenstiel P."/>
            <person name="Hippler M."/>
            <person name="Laroche J."/>
        </authorList>
    </citation>
    <scope>NUCLEOTIDE SEQUENCE [LARGE SCALE GENOMIC DNA]</scope>
    <source>
        <strain evidence="2 3">CCMP1005</strain>
    </source>
</reference>
<organism evidence="2 3">
    <name type="scientific">Thalassiosira oceanica</name>
    <name type="common">Marine diatom</name>
    <dbReference type="NCBI Taxonomy" id="159749"/>
    <lineage>
        <taxon>Eukaryota</taxon>
        <taxon>Sar</taxon>
        <taxon>Stramenopiles</taxon>
        <taxon>Ochrophyta</taxon>
        <taxon>Bacillariophyta</taxon>
        <taxon>Coscinodiscophyceae</taxon>
        <taxon>Thalassiosirophycidae</taxon>
        <taxon>Thalassiosirales</taxon>
        <taxon>Thalassiosiraceae</taxon>
        <taxon>Thalassiosira</taxon>
    </lineage>
</organism>
<comment type="caution">
    <text evidence="2">The sequence shown here is derived from an EMBL/GenBank/DDBJ whole genome shotgun (WGS) entry which is preliminary data.</text>
</comment>
<accession>K0SG96</accession>
<keyword evidence="3" id="KW-1185">Reference proteome</keyword>
<name>K0SG96_THAOC</name>
<feature type="non-terminal residue" evidence="2">
    <location>
        <position position="1"/>
    </location>
</feature>
<dbReference type="Proteomes" id="UP000266841">
    <property type="component" value="Unassembled WGS sequence"/>
</dbReference>
<evidence type="ECO:0000313" key="2">
    <source>
        <dbReference type="EMBL" id="EJK57602.1"/>
    </source>
</evidence>
<proteinExistence type="predicted"/>
<feature type="region of interest" description="Disordered" evidence="1">
    <location>
        <begin position="1"/>
        <end position="25"/>
    </location>
</feature>
<evidence type="ECO:0000313" key="3">
    <source>
        <dbReference type="Proteomes" id="UP000266841"/>
    </source>
</evidence>
<sequence>PASSVRGDDGVYPARPTALYTPTGPLGRSLASVDLKQHRCTDDADNHRSNLSSPMCSRLVCDWAVFDFCTAFSTPKNESSQIGHMTPIDKPLLQCRHLPDLRTSNASDVGRAV</sequence>
<dbReference type="AlphaFoldDB" id="K0SG96"/>
<gene>
    <name evidence="2" type="ORF">THAOC_22336</name>
</gene>